<sequence>MLLQIVQTDKVKKKKHTSDSETTEESWHSSLLEDSDNDIDLAKSPSLDEEYEANNNKTGSLLLSSLPIDLVNTVNSNFSYNINPNFNNIDNTIFEVIEFPDSSNSDVISRFKPSYNDEVIYDSNKENAEINHSEQTDAETNLEKNIKKLTIKRAATLADLGHRLEDEQQELISELKSQIKILNKKLVDKCKKIKTGDKNSQTDSGVVNKGQKNKHFKNKEVQTDLPISINTDNTTITYDITDHLASGNTDEKNEVVSVKNSESTINQQLKEQLSNYTIEEQITKKAKILILGDNNGRNCGNVINRIISQYNNTEEYVVCSHFKPNAYMEDVVENADKLCRNYDKFDYVIILASIKNLLNGRKVDFEKLRSTLNTLHNTNVIFLTIVRQREKLELVFKHYLVEDRGTDGSPSYVDFLCHMHKEIRALLS</sequence>
<gene>
    <name evidence="2" type="ORF">NQ314_004693</name>
</gene>
<dbReference type="AlphaFoldDB" id="A0AAV8ZJY2"/>
<proteinExistence type="predicted"/>
<evidence type="ECO:0000313" key="3">
    <source>
        <dbReference type="Proteomes" id="UP001162156"/>
    </source>
</evidence>
<feature type="region of interest" description="Disordered" evidence="1">
    <location>
        <begin position="7"/>
        <end position="31"/>
    </location>
</feature>
<dbReference type="Proteomes" id="UP001162156">
    <property type="component" value="Unassembled WGS sequence"/>
</dbReference>
<organism evidence="2 3">
    <name type="scientific">Rhamnusium bicolor</name>
    <dbReference type="NCBI Taxonomy" id="1586634"/>
    <lineage>
        <taxon>Eukaryota</taxon>
        <taxon>Metazoa</taxon>
        <taxon>Ecdysozoa</taxon>
        <taxon>Arthropoda</taxon>
        <taxon>Hexapoda</taxon>
        <taxon>Insecta</taxon>
        <taxon>Pterygota</taxon>
        <taxon>Neoptera</taxon>
        <taxon>Endopterygota</taxon>
        <taxon>Coleoptera</taxon>
        <taxon>Polyphaga</taxon>
        <taxon>Cucujiformia</taxon>
        <taxon>Chrysomeloidea</taxon>
        <taxon>Cerambycidae</taxon>
        <taxon>Lepturinae</taxon>
        <taxon>Rhagiini</taxon>
        <taxon>Rhamnusium</taxon>
    </lineage>
</organism>
<dbReference type="SUPFAM" id="SSF82754">
    <property type="entry name" value="C-terminal, gelsolin-like domain of Sec23/24"/>
    <property type="match status" value="1"/>
</dbReference>
<dbReference type="InterPro" id="IPR036180">
    <property type="entry name" value="Gelsolin-like_dom_sf"/>
</dbReference>
<reference evidence="2" key="1">
    <citation type="journal article" date="2023" name="Insect Mol. Biol.">
        <title>Genome sequencing provides insights into the evolution of gene families encoding plant cell wall-degrading enzymes in longhorned beetles.</title>
        <authorList>
            <person name="Shin N.R."/>
            <person name="Okamura Y."/>
            <person name="Kirsch R."/>
            <person name="Pauchet Y."/>
        </authorList>
    </citation>
    <scope>NUCLEOTIDE SEQUENCE</scope>
    <source>
        <strain evidence="2">RBIC_L_NR</strain>
    </source>
</reference>
<evidence type="ECO:0000256" key="1">
    <source>
        <dbReference type="SAM" id="MobiDB-lite"/>
    </source>
</evidence>
<comment type="caution">
    <text evidence="2">The sequence shown here is derived from an EMBL/GenBank/DDBJ whole genome shotgun (WGS) entry which is preliminary data.</text>
</comment>
<evidence type="ECO:0000313" key="2">
    <source>
        <dbReference type="EMBL" id="KAJ8964701.1"/>
    </source>
</evidence>
<keyword evidence="3" id="KW-1185">Reference proteome</keyword>
<accession>A0AAV8ZJY2</accession>
<protein>
    <submittedName>
        <fullName evidence="2">Uncharacterized protein</fullName>
    </submittedName>
</protein>
<dbReference type="Gene3D" id="1.20.120.730">
    <property type="entry name" value="Sec23/Sec24 helical domain"/>
    <property type="match status" value="1"/>
</dbReference>
<dbReference type="EMBL" id="JANEYF010001323">
    <property type="protein sequence ID" value="KAJ8964701.1"/>
    <property type="molecule type" value="Genomic_DNA"/>
</dbReference>
<name>A0AAV8ZJY2_9CUCU</name>